<organism evidence="4 5">
    <name type="scientific">Littorina saxatilis</name>
    <dbReference type="NCBI Taxonomy" id="31220"/>
    <lineage>
        <taxon>Eukaryota</taxon>
        <taxon>Metazoa</taxon>
        <taxon>Spiralia</taxon>
        <taxon>Lophotrochozoa</taxon>
        <taxon>Mollusca</taxon>
        <taxon>Gastropoda</taxon>
        <taxon>Caenogastropoda</taxon>
        <taxon>Littorinimorpha</taxon>
        <taxon>Littorinoidea</taxon>
        <taxon>Littorinidae</taxon>
        <taxon>Littorina</taxon>
    </lineage>
</organism>
<keyword evidence="5" id="KW-1185">Reference proteome</keyword>
<proteinExistence type="predicted"/>
<dbReference type="InterPro" id="IPR039062">
    <property type="entry name" value="SPAT1"/>
</dbReference>
<gene>
    <name evidence="4" type="ORF">V1264_022946</name>
</gene>
<dbReference type="AlphaFoldDB" id="A0AAN9B5Z6"/>
<feature type="compositionally biased region" description="Basic and acidic residues" evidence="2">
    <location>
        <begin position="602"/>
        <end position="624"/>
    </location>
</feature>
<evidence type="ECO:0000256" key="2">
    <source>
        <dbReference type="SAM" id="MobiDB-lite"/>
    </source>
</evidence>
<dbReference type="PANTHER" id="PTHR14421">
    <property type="entry name" value="SPERMATOGENESIS-ASSOCIATED PROTEIN 1"/>
    <property type="match status" value="1"/>
</dbReference>
<reference evidence="4 5" key="1">
    <citation type="submission" date="2024-02" db="EMBL/GenBank/DDBJ databases">
        <title>Chromosome-scale genome assembly of the rough periwinkle Littorina saxatilis.</title>
        <authorList>
            <person name="De Jode A."/>
            <person name="Faria R."/>
            <person name="Formenti G."/>
            <person name="Sims Y."/>
            <person name="Smith T.P."/>
            <person name="Tracey A."/>
            <person name="Wood J.M.D."/>
            <person name="Zagrodzka Z.B."/>
            <person name="Johannesson K."/>
            <person name="Butlin R.K."/>
            <person name="Leder E.H."/>
        </authorList>
    </citation>
    <scope>NUCLEOTIDE SEQUENCE [LARGE SCALE GENOMIC DNA]</scope>
    <source>
        <strain evidence="4">Snail1</strain>
        <tissue evidence="4">Muscle</tissue>
    </source>
</reference>
<feature type="coiled-coil region" evidence="1">
    <location>
        <begin position="661"/>
        <end position="716"/>
    </location>
</feature>
<feature type="compositionally biased region" description="Polar residues" evidence="2">
    <location>
        <begin position="160"/>
        <end position="171"/>
    </location>
</feature>
<evidence type="ECO:0000313" key="4">
    <source>
        <dbReference type="EMBL" id="KAK7099911.1"/>
    </source>
</evidence>
<comment type="caution">
    <text evidence="4">The sequence shown here is derived from an EMBL/GenBank/DDBJ whole genome shotgun (WGS) entry which is preliminary data.</text>
</comment>
<feature type="region of interest" description="Disordered" evidence="2">
    <location>
        <begin position="641"/>
        <end position="661"/>
    </location>
</feature>
<feature type="compositionally biased region" description="Basic and acidic residues" evidence="2">
    <location>
        <begin position="322"/>
        <end position="342"/>
    </location>
</feature>
<dbReference type="Proteomes" id="UP001374579">
    <property type="component" value="Unassembled WGS sequence"/>
</dbReference>
<feature type="compositionally biased region" description="Basic and acidic residues" evidence="2">
    <location>
        <begin position="179"/>
        <end position="191"/>
    </location>
</feature>
<sequence>MSGFVGSGSVSNLSDPSMGSMTLSQSVGGRNRMAPYPEPLPSPEQLCDLHVYKVPLDLWRTPLNNILNTSVTDTISLGIIRVPPDLPLIDIRSEIQRQLEELAPKDYVFLRSVGRSITRLKGKQEYQLKAKHFLPPVHYAPELFILEATQEIRDALAISDRSSQQSPNSLHRVSPGGRSYRDGYRSYRDRNGYQGDSFTSRSQPPDRTSPVRHYSPLPRIVPASRDGSPSDSYPGRQPYPDSHRPHPDSYRQHPHYDPKDGNHPGYQPHPKPGDQDRVDERGRDGEREGVGEEEREAELDEDPAQTYRSYKESPGATSPTRGHPDREQQHANTNHDRPENSKRTPPTVGRGSPRHSPDTSPVRKGAASLAYRGANGYQRDAAYTNDTNEDFGVAGLTPEDQYKNRDKENFYDALNSKSRDVQNRMDRDRFNLDDDEFERRRLAELEDGALADRDRWANDQDGRRRRAEDDRYRSEEERKLEEARRKAEEEEEQRKQEEEERRRREEEEEQERRRREEEARLKGGNDEDLNRFPSPPQLRMSPSEQERDTESARQRRKDEKRKLLEELEEARESRHITEKEREELVKKAKNLQSKTQSRRNHARDAWKKRYFEEKKKTPPLEEQTNRLQDELEGLHRKLMATLEGPKEKNIKLGGGSNPSQKNNYVIQCTKLQHDIDDLKRRVENAKMKLTAEMKLRNQAEAELRALRAELVQKKINLSLTRSQQFAALSPAAMPKDSPPVPGIPNGKADHPQYAAA</sequence>
<dbReference type="PANTHER" id="PTHR14421:SF3">
    <property type="entry name" value="SPERMATOGENESIS-ASSOCIATED PROTEIN 1"/>
    <property type="match status" value="1"/>
</dbReference>
<keyword evidence="1" id="KW-0175">Coiled coil</keyword>
<feature type="region of interest" description="Disordered" evidence="2">
    <location>
        <begin position="728"/>
        <end position="756"/>
    </location>
</feature>
<name>A0AAN9B5Z6_9CAEN</name>
<feature type="compositionally biased region" description="Acidic residues" evidence="2">
    <location>
        <begin position="293"/>
        <end position="303"/>
    </location>
</feature>
<evidence type="ECO:0000256" key="1">
    <source>
        <dbReference type="SAM" id="Coils"/>
    </source>
</evidence>
<feature type="compositionally biased region" description="Basic and acidic residues" evidence="2">
    <location>
        <begin position="417"/>
        <end position="530"/>
    </location>
</feature>
<feature type="compositionally biased region" description="Polar residues" evidence="2">
    <location>
        <begin position="194"/>
        <end position="206"/>
    </location>
</feature>
<accession>A0AAN9B5Z6</accession>
<evidence type="ECO:0000313" key="5">
    <source>
        <dbReference type="Proteomes" id="UP001374579"/>
    </source>
</evidence>
<dbReference type="Pfam" id="PF15743">
    <property type="entry name" value="SPATA1_C"/>
    <property type="match status" value="1"/>
</dbReference>
<feature type="region of interest" description="Disordered" evidence="2">
    <location>
        <begin position="1"/>
        <end position="39"/>
    </location>
</feature>
<feature type="domain" description="Spermatogenesis-associated protein 1 C-terminal" evidence="3">
    <location>
        <begin position="565"/>
        <end position="714"/>
    </location>
</feature>
<feature type="region of interest" description="Disordered" evidence="2">
    <location>
        <begin position="158"/>
        <end position="624"/>
    </location>
</feature>
<feature type="compositionally biased region" description="Basic and acidic residues" evidence="2">
    <location>
        <begin position="271"/>
        <end position="292"/>
    </location>
</feature>
<feature type="compositionally biased region" description="Basic and acidic residues" evidence="2">
    <location>
        <begin position="544"/>
        <end position="586"/>
    </location>
</feature>
<evidence type="ECO:0000259" key="3">
    <source>
        <dbReference type="Pfam" id="PF15743"/>
    </source>
</evidence>
<protein>
    <recommendedName>
        <fullName evidence="3">Spermatogenesis-associated protein 1 C-terminal domain-containing protein</fullName>
    </recommendedName>
</protein>
<dbReference type="InterPro" id="IPR031478">
    <property type="entry name" value="SPATA1_C"/>
</dbReference>
<feature type="compositionally biased region" description="Basic and acidic residues" evidence="2">
    <location>
        <begin position="400"/>
        <end position="410"/>
    </location>
</feature>
<feature type="compositionally biased region" description="Basic and acidic residues" evidence="2">
    <location>
        <begin position="241"/>
        <end position="262"/>
    </location>
</feature>
<feature type="compositionally biased region" description="Polar residues" evidence="2">
    <location>
        <begin position="8"/>
        <end position="28"/>
    </location>
</feature>
<dbReference type="EMBL" id="JBAMIC010000011">
    <property type="protein sequence ID" value="KAK7099911.1"/>
    <property type="molecule type" value="Genomic_DNA"/>
</dbReference>